<name>A0A2P2NEG0_RHIMU</name>
<dbReference type="AlphaFoldDB" id="A0A2P2NEG0"/>
<dbReference type="EMBL" id="GGEC01060369">
    <property type="protein sequence ID" value="MBX40853.1"/>
    <property type="molecule type" value="Transcribed_RNA"/>
</dbReference>
<reference evidence="1" key="1">
    <citation type="submission" date="2018-02" db="EMBL/GenBank/DDBJ databases">
        <title>Rhizophora mucronata_Transcriptome.</title>
        <authorList>
            <person name="Meera S.P."/>
            <person name="Sreeshan A."/>
            <person name="Augustine A."/>
        </authorList>
    </citation>
    <scope>NUCLEOTIDE SEQUENCE</scope>
    <source>
        <tissue evidence="1">Leaf</tissue>
    </source>
</reference>
<proteinExistence type="predicted"/>
<evidence type="ECO:0000313" key="1">
    <source>
        <dbReference type="EMBL" id="MBX40853.1"/>
    </source>
</evidence>
<sequence>MSAMVQILDPFLVYLSRKCGCNRISWFSNSPQYFEGT</sequence>
<organism evidence="1">
    <name type="scientific">Rhizophora mucronata</name>
    <name type="common">Asiatic mangrove</name>
    <dbReference type="NCBI Taxonomy" id="61149"/>
    <lineage>
        <taxon>Eukaryota</taxon>
        <taxon>Viridiplantae</taxon>
        <taxon>Streptophyta</taxon>
        <taxon>Embryophyta</taxon>
        <taxon>Tracheophyta</taxon>
        <taxon>Spermatophyta</taxon>
        <taxon>Magnoliopsida</taxon>
        <taxon>eudicotyledons</taxon>
        <taxon>Gunneridae</taxon>
        <taxon>Pentapetalae</taxon>
        <taxon>rosids</taxon>
        <taxon>fabids</taxon>
        <taxon>Malpighiales</taxon>
        <taxon>Rhizophoraceae</taxon>
        <taxon>Rhizophora</taxon>
    </lineage>
</organism>
<protein>
    <submittedName>
        <fullName evidence="1">Uncharacterized protein</fullName>
    </submittedName>
</protein>
<accession>A0A2P2NEG0</accession>